<dbReference type="PROSITE" id="PS50995">
    <property type="entry name" value="HTH_MARR_2"/>
    <property type="match status" value="1"/>
</dbReference>
<name>A0A433SH29_9BURK</name>
<dbReference type="PROSITE" id="PS01117">
    <property type="entry name" value="HTH_MARR_1"/>
    <property type="match status" value="1"/>
</dbReference>
<dbReference type="InterPro" id="IPR039422">
    <property type="entry name" value="MarR/SlyA-like"/>
</dbReference>
<dbReference type="SUPFAM" id="SSF46785">
    <property type="entry name" value="Winged helix' DNA-binding domain"/>
    <property type="match status" value="1"/>
</dbReference>
<reference evidence="5 6" key="1">
    <citation type="submission" date="2018-01" db="EMBL/GenBank/DDBJ databases">
        <title>Saezia sanguinis gen. nov., sp. nov., in the order Burkholderiales isolated from human blood.</title>
        <authorList>
            <person name="Medina-Pascual M.J."/>
            <person name="Valdezate S."/>
            <person name="Monzon S."/>
            <person name="Cuesta I."/>
            <person name="Carrasco G."/>
            <person name="Villalon P."/>
            <person name="Saez-Nieto J.A."/>
        </authorList>
    </citation>
    <scope>NUCLEOTIDE SEQUENCE [LARGE SCALE GENOMIC DNA]</scope>
    <source>
        <strain evidence="5 6">CNM695-12</strain>
    </source>
</reference>
<keyword evidence="2" id="KW-0238">DNA-binding</keyword>
<dbReference type="PRINTS" id="PR00598">
    <property type="entry name" value="HTHMARR"/>
</dbReference>
<dbReference type="Proteomes" id="UP000286947">
    <property type="component" value="Unassembled WGS sequence"/>
</dbReference>
<keyword evidence="1" id="KW-0805">Transcription regulation</keyword>
<feature type="domain" description="HTH marR-type" evidence="4">
    <location>
        <begin position="21"/>
        <end position="157"/>
    </location>
</feature>
<dbReference type="RefSeq" id="WP_126977920.1">
    <property type="nucleotide sequence ID" value="NZ_CAWUGC010000018.1"/>
</dbReference>
<dbReference type="EMBL" id="PQSP01000001">
    <property type="protein sequence ID" value="RUS68059.1"/>
    <property type="molecule type" value="Genomic_DNA"/>
</dbReference>
<evidence type="ECO:0000313" key="5">
    <source>
        <dbReference type="EMBL" id="RUS68059.1"/>
    </source>
</evidence>
<dbReference type="OrthoDB" id="8590701at2"/>
<dbReference type="AlphaFoldDB" id="A0A433SH29"/>
<gene>
    <name evidence="5" type="primary">mprA</name>
    <name evidence="5" type="ORF">CUZ56_00543</name>
</gene>
<dbReference type="PANTHER" id="PTHR33164:SF101">
    <property type="entry name" value="TRANSCRIPTIONAL REPRESSOR MPRA"/>
    <property type="match status" value="1"/>
</dbReference>
<accession>A0A433SH29</accession>
<evidence type="ECO:0000313" key="6">
    <source>
        <dbReference type="Proteomes" id="UP000286947"/>
    </source>
</evidence>
<evidence type="ECO:0000256" key="1">
    <source>
        <dbReference type="ARBA" id="ARBA00023015"/>
    </source>
</evidence>
<dbReference type="GO" id="GO:0006950">
    <property type="term" value="P:response to stress"/>
    <property type="evidence" value="ECO:0007669"/>
    <property type="project" value="TreeGrafter"/>
</dbReference>
<dbReference type="Gene3D" id="1.10.10.10">
    <property type="entry name" value="Winged helix-like DNA-binding domain superfamily/Winged helix DNA-binding domain"/>
    <property type="match status" value="1"/>
</dbReference>
<dbReference type="SMART" id="SM00347">
    <property type="entry name" value="HTH_MARR"/>
    <property type="match status" value="1"/>
</dbReference>
<keyword evidence="3" id="KW-0804">Transcription</keyword>
<dbReference type="PANTHER" id="PTHR33164">
    <property type="entry name" value="TRANSCRIPTIONAL REGULATOR, MARR FAMILY"/>
    <property type="match status" value="1"/>
</dbReference>
<protein>
    <submittedName>
        <fullName evidence="5">Transcriptional repressor MprA</fullName>
    </submittedName>
</protein>
<dbReference type="InterPro" id="IPR036388">
    <property type="entry name" value="WH-like_DNA-bd_sf"/>
</dbReference>
<dbReference type="InterPro" id="IPR000835">
    <property type="entry name" value="HTH_MarR-typ"/>
</dbReference>
<comment type="caution">
    <text evidence="5">The sequence shown here is derived from an EMBL/GenBank/DDBJ whole genome shotgun (WGS) entry which is preliminary data.</text>
</comment>
<dbReference type="GO" id="GO:0003700">
    <property type="term" value="F:DNA-binding transcription factor activity"/>
    <property type="evidence" value="ECO:0007669"/>
    <property type="project" value="InterPro"/>
</dbReference>
<proteinExistence type="predicted"/>
<evidence type="ECO:0000259" key="4">
    <source>
        <dbReference type="PROSITE" id="PS50995"/>
    </source>
</evidence>
<evidence type="ECO:0000256" key="3">
    <source>
        <dbReference type="ARBA" id="ARBA00023163"/>
    </source>
</evidence>
<dbReference type="InterPro" id="IPR036390">
    <property type="entry name" value="WH_DNA-bd_sf"/>
</dbReference>
<sequence>MDFEKRLQNYLQKYPDAPGDVLLISQLLLRSAQMLEQHINDLLQAQDISLHEYLVLALVSSENGPLRPTELSETLGISRPQITRLLDALEKRGWIIRKHSTVDRRSLFLRLTDKGQERFESAASAVHNAHADSWRNNMKQLPLLLSEFRLLYDTLKYKNG</sequence>
<evidence type="ECO:0000256" key="2">
    <source>
        <dbReference type="ARBA" id="ARBA00023125"/>
    </source>
</evidence>
<dbReference type="GO" id="GO:0003677">
    <property type="term" value="F:DNA binding"/>
    <property type="evidence" value="ECO:0007669"/>
    <property type="project" value="UniProtKB-KW"/>
</dbReference>
<organism evidence="5 6">
    <name type="scientific">Saezia sanguinis</name>
    <dbReference type="NCBI Taxonomy" id="1965230"/>
    <lineage>
        <taxon>Bacteria</taxon>
        <taxon>Pseudomonadati</taxon>
        <taxon>Pseudomonadota</taxon>
        <taxon>Betaproteobacteria</taxon>
        <taxon>Burkholderiales</taxon>
        <taxon>Saeziaceae</taxon>
        <taxon>Saezia</taxon>
    </lineage>
</organism>
<dbReference type="InterPro" id="IPR023187">
    <property type="entry name" value="Tscrpt_reg_MarR-type_CS"/>
</dbReference>
<dbReference type="Pfam" id="PF01047">
    <property type="entry name" value="MarR"/>
    <property type="match status" value="1"/>
</dbReference>
<keyword evidence="6" id="KW-1185">Reference proteome</keyword>